<evidence type="ECO:0000256" key="1">
    <source>
        <dbReference type="SAM" id="Phobius"/>
    </source>
</evidence>
<evidence type="ECO:0008006" key="3">
    <source>
        <dbReference type="Google" id="ProtNLM"/>
    </source>
</evidence>
<proteinExistence type="predicted"/>
<keyword evidence="1" id="KW-0472">Membrane</keyword>
<feature type="transmembrane region" description="Helical" evidence="1">
    <location>
        <begin position="29"/>
        <end position="52"/>
    </location>
</feature>
<protein>
    <recommendedName>
        <fullName evidence="3">DUF4230 domain-containing protein</fullName>
    </recommendedName>
</protein>
<keyword evidence="1" id="KW-1133">Transmembrane helix</keyword>
<keyword evidence="1" id="KW-0812">Transmembrane</keyword>
<dbReference type="InterPro" id="IPR025324">
    <property type="entry name" value="DUF4230"/>
</dbReference>
<evidence type="ECO:0000313" key="2">
    <source>
        <dbReference type="EMBL" id="BDS06060.1"/>
    </source>
</evidence>
<dbReference type="EMBL" id="AP026866">
    <property type="protein sequence ID" value="BDS06060.1"/>
    <property type="molecule type" value="Genomic_DNA"/>
</dbReference>
<dbReference type="Pfam" id="PF14014">
    <property type="entry name" value="DUF4230"/>
    <property type="match status" value="1"/>
</dbReference>
<organism evidence="2">
    <name type="scientific">Oceaniferula spumae</name>
    <dbReference type="NCBI Taxonomy" id="2979115"/>
    <lineage>
        <taxon>Bacteria</taxon>
        <taxon>Pseudomonadati</taxon>
        <taxon>Verrucomicrobiota</taxon>
        <taxon>Verrucomicrobiia</taxon>
        <taxon>Verrucomicrobiales</taxon>
        <taxon>Verrucomicrobiaceae</taxon>
        <taxon>Oceaniferula</taxon>
    </lineage>
</organism>
<name>A0AAT9FJE8_9BACT</name>
<reference evidence="2" key="1">
    <citation type="submission" date="2024-07" db="EMBL/GenBank/DDBJ databases">
        <title>Complete genome sequence of Verrucomicrobiaceae bacterium NT6N.</title>
        <authorList>
            <person name="Huang C."/>
            <person name="Takami H."/>
            <person name="Hamasaki K."/>
        </authorList>
    </citation>
    <scope>NUCLEOTIDE SEQUENCE</scope>
    <source>
        <strain evidence="2">NT6N</strain>
    </source>
</reference>
<accession>A0AAT9FJE8</accession>
<gene>
    <name evidence="2" type="ORF">NT6N_11000</name>
</gene>
<sequence length="229" mass="25084">MDTIDEAAAKSSRPVTSEKAIVKKSRAPWLWALFGGLSLLIVAGFASFYYFVSKPATAPVHQLAEALSGVFGTEVTVNGSTAVLEKSEIGELALVQRKTQAITKFETTWLGSNKLLIVRGDFLVKAGFDLSEGGQWGILEGKVNGALPKGKVLSCEPIGDLEIYYAESGTLNRLSPQDHATAFNYLKNQARRDAERSDIGKEAEQVLLRRINDRLSGELDEVKWKERLP</sequence>
<dbReference type="KEGG" id="osu:NT6N_11000"/>
<dbReference type="AlphaFoldDB" id="A0AAT9FJE8"/>